<dbReference type="Gramene" id="mRNA:HanXRQr2_Chr16g0769531">
    <property type="protein sequence ID" value="CDS:HanXRQr2_Chr16g0769531.1"/>
    <property type="gene ID" value="HanXRQr2_Chr16g0769531"/>
</dbReference>
<comment type="caution">
    <text evidence="1">The sequence shown here is derived from an EMBL/GenBank/DDBJ whole genome shotgun (WGS) entry which is preliminary data.</text>
</comment>
<keyword evidence="2" id="KW-1185">Reference proteome</keyword>
<organism evidence="1 2">
    <name type="scientific">Helianthus annuus</name>
    <name type="common">Common sunflower</name>
    <dbReference type="NCBI Taxonomy" id="4232"/>
    <lineage>
        <taxon>Eukaryota</taxon>
        <taxon>Viridiplantae</taxon>
        <taxon>Streptophyta</taxon>
        <taxon>Embryophyta</taxon>
        <taxon>Tracheophyta</taxon>
        <taxon>Spermatophyta</taxon>
        <taxon>Magnoliopsida</taxon>
        <taxon>eudicotyledons</taxon>
        <taxon>Gunneridae</taxon>
        <taxon>Pentapetalae</taxon>
        <taxon>asterids</taxon>
        <taxon>campanulids</taxon>
        <taxon>Asterales</taxon>
        <taxon>Asteraceae</taxon>
        <taxon>Asteroideae</taxon>
        <taxon>Heliantheae alliance</taxon>
        <taxon>Heliantheae</taxon>
        <taxon>Helianthus</taxon>
    </lineage>
</organism>
<evidence type="ECO:0000313" key="2">
    <source>
        <dbReference type="Proteomes" id="UP000215914"/>
    </source>
</evidence>
<evidence type="ECO:0000313" key="1">
    <source>
        <dbReference type="EMBL" id="KAF5761819.1"/>
    </source>
</evidence>
<reference evidence="1" key="1">
    <citation type="journal article" date="2017" name="Nature">
        <title>The sunflower genome provides insights into oil metabolism, flowering and Asterid evolution.</title>
        <authorList>
            <person name="Badouin H."/>
            <person name="Gouzy J."/>
            <person name="Grassa C.J."/>
            <person name="Murat F."/>
            <person name="Staton S.E."/>
            <person name="Cottret L."/>
            <person name="Lelandais-Briere C."/>
            <person name="Owens G.L."/>
            <person name="Carrere S."/>
            <person name="Mayjonade B."/>
            <person name="Legrand L."/>
            <person name="Gill N."/>
            <person name="Kane N.C."/>
            <person name="Bowers J.E."/>
            <person name="Hubner S."/>
            <person name="Bellec A."/>
            <person name="Berard A."/>
            <person name="Berges H."/>
            <person name="Blanchet N."/>
            <person name="Boniface M.C."/>
            <person name="Brunel D."/>
            <person name="Catrice O."/>
            <person name="Chaidir N."/>
            <person name="Claudel C."/>
            <person name="Donnadieu C."/>
            <person name="Faraut T."/>
            <person name="Fievet G."/>
            <person name="Helmstetter N."/>
            <person name="King M."/>
            <person name="Knapp S.J."/>
            <person name="Lai Z."/>
            <person name="Le Paslier M.C."/>
            <person name="Lippi Y."/>
            <person name="Lorenzon L."/>
            <person name="Mandel J.R."/>
            <person name="Marage G."/>
            <person name="Marchand G."/>
            <person name="Marquand E."/>
            <person name="Bret-Mestries E."/>
            <person name="Morien E."/>
            <person name="Nambeesan S."/>
            <person name="Nguyen T."/>
            <person name="Pegot-Espagnet P."/>
            <person name="Pouilly N."/>
            <person name="Raftis F."/>
            <person name="Sallet E."/>
            <person name="Schiex T."/>
            <person name="Thomas J."/>
            <person name="Vandecasteele C."/>
            <person name="Vares D."/>
            <person name="Vear F."/>
            <person name="Vautrin S."/>
            <person name="Crespi M."/>
            <person name="Mangin B."/>
            <person name="Burke J.M."/>
            <person name="Salse J."/>
            <person name="Munos S."/>
            <person name="Vincourt P."/>
            <person name="Rieseberg L.H."/>
            <person name="Langlade N.B."/>
        </authorList>
    </citation>
    <scope>NUCLEOTIDE SEQUENCE</scope>
    <source>
        <tissue evidence="1">Leaves</tissue>
    </source>
</reference>
<dbReference type="Proteomes" id="UP000215914">
    <property type="component" value="Unassembled WGS sequence"/>
</dbReference>
<name>A0A9K3DUT5_HELAN</name>
<accession>A0A9K3DUT5</accession>
<reference evidence="1" key="2">
    <citation type="submission" date="2020-06" db="EMBL/GenBank/DDBJ databases">
        <title>Helianthus annuus Genome sequencing and assembly Release 2.</title>
        <authorList>
            <person name="Gouzy J."/>
            <person name="Langlade N."/>
            <person name="Munos S."/>
        </authorList>
    </citation>
    <scope>NUCLEOTIDE SEQUENCE</scope>
    <source>
        <tissue evidence="1">Leaves</tissue>
    </source>
</reference>
<proteinExistence type="predicted"/>
<protein>
    <submittedName>
        <fullName evidence="1">Uncharacterized protein</fullName>
    </submittedName>
</protein>
<dbReference type="EMBL" id="MNCJ02000331">
    <property type="protein sequence ID" value="KAF5761819.1"/>
    <property type="molecule type" value="Genomic_DNA"/>
</dbReference>
<sequence length="63" mass="7607">MYLSRAKTPGDFEWVSYRWVKCFWPKSEYQCLETDLKRRMEVTGSRRRISVKRVSFEPTTAPD</sequence>
<dbReference type="AlphaFoldDB" id="A0A9K3DUT5"/>
<gene>
    <name evidence="1" type="ORF">HanXRQr2_Chr16g0769531</name>
</gene>